<name>A0AAD5UZL2_9APHY</name>
<dbReference type="GO" id="GO:0016705">
    <property type="term" value="F:oxidoreductase activity, acting on paired donors, with incorporation or reduction of molecular oxygen"/>
    <property type="evidence" value="ECO:0007669"/>
    <property type="project" value="InterPro"/>
</dbReference>
<evidence type="ECO:0000256" key="8">
    <source>
        <dbReference type="ARBA" id="ARBA00023033"/>
    </source>
</evidence>
<keyword evidence="6" id="KW-0560">Oxidoreductase</keyword>
<organism evidence="10 11">
    <name type="scientific">Meripilus lineatus</name>
    <dbReference type="NCBI Taxonomy" id="2056292"/>
    <lineage>
        <taxon>Eukaryota</taxon>
        <taxon>Fungi</taxon>
        <taxon>Dikarya</taxon>
        <taxon>Basidiomycota</taxon>
        <taxon>Agaricomycotina</taxon>
        <taxon>Agaricomycetes</taxon>
        <taxon>Polyporales</taxon>
        <taxon>Meripilaceae</taxon>
        <taxon>Meripilus</taxon>
    </lineage>
</organism>
<accession>A0AAD5UZL2</accession>
<evidence type="ECO:0008006" key="12">
    <source>
        <dbReference type="Google" id="ProtNLM"/>
    </source>
</evidence>
<evidence type="ECO:0000256" key="2">
    <source>
        <dbReference type="ARBA" id="ARBA00005179"/>
    </source>
</evidence>
<reference evidence="10" key="1">
    <citation type="submission" date="2022-07" db="EMBL/GenBank/DDBJ databases">
        <title>Genome Sequence of Physisporinus lineatus.</title>
        <authorList>
            <person name="Buettner E."/>
        </authorList>
    </citation>
    <scope>NUCLEOTIDE SEQUENCE</scope>
    <source>
        <strain evidence="10">VT162</strain>
    </source>
</reference>
<feature type="binding site" description="axial binding residue" evidence="9">
    <location>
        <position position="459"/>
    </location>
    <ligand>
        <name>heme</name>
        <dbReference type="ChEBI" id="CHEBI:30413"/>
    </ligand>
    <ligandPart>
        <name>Fe</name>
        <dbReference type="ChEBI" id="CHEBI:18248"/>
    </ligandPart>
</feature>
<dbReference type="PANTHER" id="PTHR24305">
    <property type="entry name" value="CYTOCHROME P450"/>
    <property type="match status" value="1"/>
</dbReference>
<comment type="caution">
    <text evidence="10">The sequence shown here is derived from an EMBL/GenBank/DDBJ whole genome shotgun (WGS) entry which is preliminary data.</text>
</comment>
<dbReference type="GO" id="GO:0020037">
    <property type="term" value="F:heme binding"/>
    <property type="evidence" value="ECO:0007669"/>
    <property type="project" value="InterPro"/>
</dbReference>
<keyword evidence="11" id="KW-1185">Reference proteome</keyword>
<keyword evidence="5 9" id="KW-0479">Metal-binding</keyword>
<comment type="pathway">
    <text evidence="2">Secondary metabolite biosynthesis.</text>
</comment>
<evidence type="ECO:0000313" key="10">
    <source>
        <dbReference type="EMBL" id="KAJ3478664.1"/>
    </source>
</evidence>
<dbReference type="AlphaFoldDB" id="A0AAD5UZL2"/>
<gene>
    <name evidence="10" type="ORF">NLI96_g9603</name>
</gene>
<dbReference type="PANTHER" id="PTHR24305:SF166">
    <property type="entry name" value="CYTOCHROME P450 12A4, MITOCHONDRIAL-RELATED"/>
    <property type="match status" value="1"/>
</dbReference>
<dbReference type="CDD" id="cd11069">
    <property type="entry name" value="CYP_FUM15-like"/>
    <property type="match status" value="1"/>
</dbReference>
<keyword evidence="4 9" id="KW-0349">Heme</keyword>
<comment type="similarity">
    <text evidence="3">Belongs to the cytochrome P450 family.</text>
</comment>
<dbReference type="EMBL" id="JANAWD010000494">
    <property type="protein sequence ID" value="KAJ3478664.1"/>
    <property type="molecule type" value="Genomic_DNA"/>
</dbReference>
<dbReference type="Gene3D" id="1.10.630.10">
    <property type="entry name" value="Cytochrome P450"/>
    <property type="match status" value="1"/>
</dbReference>
<dbReference type="InterPro" id="IPR036396">
    <property type="entry name" value="Cyt_P450_sf"/>
</dbReference>
<dbReference type="InterPro" id="IPR002401">
    <property type="entry name" value="Cyt_P450_E_grp-I"/>
</dbReference>
<evidence type="ECO:0000256" key="1">
    <source>
        <dbReference type="ARBA" id="ARBA00001971"/>
    </source>
</evidence>
<evidence type="ECO:0000256" key="9">
    <source>
        <dbReference type="PIRSR" id="PIRSR602401-1"/>
    </source>
</evidence>
<evidence type="ECO:0000256" key="7">
    <source>
        <dbReference type="ARBA" id="ARBA00023004"/>
    </source>
</evidence>
<keyword evidence="7 9" id="KW-0408">Iron</keyword>
<dbReference type="PRINTS" id="PR00385">
    <property type="entry name" value="P450"/>
</dbReference>
<dbReference type="GO" id="GO:0005506">
    <property type="term" value="F:iron ion binding"/>
    <property type="evidence" value="ECO:0007669"/>
    <property type="project" value="InterPro"/>
</dbReference>
<evidence type="ECO:0000256" key="3">
    <source>
        <dbReference type="ARBA" id="ARBA00010617"/>
    </source>
</evidence>
<proteinExistence type="inferred from homology"/>
<dbReference type="InterPro" id="IPR001128">
    <property type="entry name" value="Cyt_P450"/>
</dbReference>
<evidence type="ECO:0000256" key="6">
    <source>
        <dbReference type="ARBA" id="ARBA00023002"/>
    </source>
</evidence>
<evidence type="ECO:0000256" key="5">
    <source>
        <dbReference type="ARBA" id="ARBA00022723"/>
    </source>
</evidence>
<sequence>MTLVYRLIEVLAICAVTYVSWRVLRNIILKSPLDNIPGPSATSFWKGNYGELFHRHTGWDLHAKVGQNYNSVVKLHGLFGDKVLYVFDPKALQSVIVKDQYVYEEAPSVISLRMLVFGPGLLSTLGDWHRKQRKLLNPVFSINHMRHMTPIFYRVTHSLRDAITAQVKGGPVEVDILSWMGRTALELIGQGGLGYSFDDLVSNTPDEFGESIKALVPTIFSVSTLRQFLPFGMKFGTPDIWRRILEYTPLQSVQKLKYITDTMHQRSKDIFYAKKAALEAGEDAVLQQVGEGKDIMSILLKANMTASADDRLPESELIGQMSTLVFAAMDTTSNALSHIIHLLAEHQDAQEKVRAEIIEASDGQDIPYDQLVELPYLDAVCRETLRLYPPVTTVFRRSQRDGRHGGILESNRNKAIWGEDALEWKPERWLSPLPGTIAEARIPGVYSNLMTFIGGGRSCIGFKFSQLEMKVVLTILLGSFKFSLPKQEIVWNLAGVKYPTVGRASTKPSMPIVVERIRKE</sequence>
<dbReference type="GO" id="GO:0004497">
    <property type="term" value="F:monooxygenase activity"/>
    <property type="evidence" value="ECO:0007669"/>
    <property type="project" value="UniProtKB-KW"/>
</dbReference>
<dbReference type="PRINTS" id="PR00463">
    <property type="entry name" value="EP450I"/>
</dbReference>
<evidence type="ECO:0000313" key="11">
    <source>
        <dbReference type="Proteomes" id="UP001212997"/>
    </source>
</evidence>
<dbReference type="SUPFAM" id="SSF48264">
    <property type="entry name" value="Cytochrome P450"/>
    <property type="match status" value="1"/>
</dbReference>
<keyword evidence="8" id="KW-0503">Monooxygenase</keyword>
<comment type="cofactor">
    <cofactor evidence="1 9">
        <name>heme</name>
        <dbReference type="ChEBI" id="CHEBI:30413"/>
    </cofactor>
</comment>
<evidence type="ECO:0000256" key="4">
    <source>
        <dbReference type="ARBA" id="ARBA00022617"/>
    </source>
</evidence>
<dbReference type="Pfam" id="PF00067">
    <property type="entry name" value="p450"/>
    <property type="match status" value="1"/>
</dbReference>
<dbReference type="Proteomes" id="UP001212997">
    <property type="component" value="Unassembled WGS sequence"/>
</dbReference>
<protein>
    <recommendedName>
        <fullName evidence="12">Cytochrome P450</fullName>
    </recommendedName>
</protein>
<dbReference type="InterPro" id="IPR050121">
    <property type="entry name" value="Cytochrome_P450_monoxygenase"/>
</dbReference>